<keyword evidence="2" id="KW-1185">Reference proteome</keyword>
<feature type="non-terminal residue" evidence="1">
    <location>
        <position position="426"/>
    </location>
</feature>
<evidence type="ECO:0000313" key="1">
    <source>
        <dbReference type="EMBL" id="CAG8639362.1"/>
    </source>
</evidence>
<feature type="non-terminal residue" evidence="1">
    <location>
        <position position="1"/>
    </location>
</feature>
<dbReference type="EMBL" id="CAJVPK010004763">
    <property type="protein sequence ID" value="CAG8639362.1"/>
    <property type="molecule type" value="Genomic_DNA"/>
</dbReference>
<comment type="caution">
    <text evidence="1">The sequence shown here is derived from an EMBL/GenBank/DDBJ whole genome shotgun (WGS) entry which is preliminary data.</text>
</comment>
<name>A0A9N9DI95_9GLOM</name>
<dbReference type="OrthoDB" id="2314945at2759"/>
<gene>
    <name evidence="1" type="ORF">DEBURN_LOCUS11101</name>
</gene>
<reference evidence="1" key="1">
    <citation type="submission" date="2021-06" db="EMBL/GenBank/DDBJ databases">
        <authorList>
            <person name="Kallberg Y."/>
            <person name="Tangrot J."/>
            <person name="Rosling A."/>
        </authorList>
    </citation>
    <scope>NUCLEOTIDE SEQUENCE</scope>
    <source>
        <strain evidence="1">AZ414A</strain>
    </source>
</reference>
<evidence type="ECO:0000313" key="2">
    <source>
        <dbReference type="Proteomes" id="UP000789706"/>
    </source>
</evidence>
<dbReference type="Proteomes" id="UP000789706">
    <property type="component" value="Unassembled WGS sequence"/>
</dbReference>
<accession>A0A9N9DI95</accession>
<dbReference type="AlphaFoldDB" id="A0A9N9DI95"/>
<proteinExistence type="predicted"/>
<sequence length="426" mass="49090">QALKLGIIKEGTIIKYNTAIVKVSVKNKSATLFYENKSYESFYQFLIAVNGPGQYKRLIIDGVSYHTFLEHSSMSSDNTLPSTTTLPGNSTSNIDDILLTEITGYFVDRGFQLSLVSSFLARNSRLDFKTNEEIMFDFLNEREQLDPKIFIGIEGSEGVESGEDKELLMKWGLIEEATNELRDSVRDDAVWSQRVLKHWLLDWIYNLGGSFTQMSFDKIFYDPQFQRNQWYSYERKGEPQIFASSYEEIATIGEEALLRCNTKVSNLINSNFKAFFHATNYQSAQSISKNGIKLDYCRSRLDFGYLQSFYLNPSFDNAISFVKNNVGFNGIVVYWVDMEKAKSMRYRDLVPDENLWREVVVSSRCGQYSVVDDDDFVHGCQLSNPRQILSSWSTYGGADVEDSWWNLIPMARWFEPIRHLQLAVKT</sequence>
<organism evidence="1 2">
    <name type="scientific">Diversispora eburnea</name>
    <dbReference type="NCBI Taxonomy" id="1213867"/>
    <lineage>
        <taxon>Eukaryota</taxon>
        <taxon>Fungi</taxon>
        <taxon>Fungi incertae sedis</taxon>
        <taxon>Mucoromycota</taxon>
        <taxon>Glomeromycotina</taxon>
        <taxon>Glomeromycetes</taxon>
        <taxon>Diversisporales</taxon>
        <taxon>Diversisporaceae</taxon>
        <taxon>Diversispora</taxon>
    </lineage>
</organism>
<protein>
    <submittedName>
        <fullName evidence="1">2707_t:CDS:1</fullName>
    </submittedName>
</protein>